<evidence type="ECO:0000256" key="2">
    <source>
        <dbReference type="PROSITE-ProRule" id="PRU00703"/>
    </source>
</evidence>
<evidence type="ECO:0000259" key="4">
    <source>
        <dbReference type="PROSITE" id="PS51371"/>
    </source>
</evidence>
<reference evidence="5" key="2">
    <citation type="submission" date="2020-09" db="EMBL/GenBank/DDBJ databases">
        <authorList>
            <person name="Sun Q."/>
            <person name="Ohkuma M."/>
        </authorList>
    </citation>
    <scope>NUCLEOTIDE SEQUENCE</scope>
    <source>
        <strain evidence="5">JCM 3086</strain>
    </source>
</reference>
<evidence type="ECO:0000259" key="3">
    <source>
        <dbReference type="PROSITE" id="PS50914"/>
    </source>
</evidence>
<name>A0A917K2L8_9ACTN</name>
<dbReference type="Pfam" id="PF00571">
    <property type="entry name" value="CBS"/>
    <property type="match status" value="2"/>
</dbReference>
<dbReference type="PANTHER" id="PTHR43080">
    <property type="entry name" value="CBS DOMAIN-CONTAINING PROTEIN CBSX3, MITOCHONDRIAL"/>
    <property type="match status" value="1"/>
</dbReference>
<evidence type="ECO:0008006" key="7">
    <source>
        <dbReference type="Google" id="ProtNLM"/>
    </source>
</evidence>
<dbReference type="EMBL" id="BMQA01000001">
    <property type="protein sequence ID" value="GGI94517.1"/>
    <property type="molecule type" value="Genomic_DNA"/>
</dbReference>
<accession>A0A917K2L8</accession>
<dbReference type="PANTHER" id="PTHR43080:SF29">
    <property type="entry name" value="OS02G0818000 PROTEIN"/>
    <property type="match status" value="1"/>
</dbReference>
<dbReference type="InterPro" id="IPR000644">
    <property type="entry name" value="CBS_dom"/>
</dbReference>
<dbReference type="InterPro" id="IPR051257">
    <property type="entry name" value="Diverse_CBS-Domain"/>
</dbReference>
<dbReference type="Pfam" id="PF04972">
    <property type="entry name" value="BON"/>
    <property type="match status" value="1"/>
</dbReference>
<dbReference type="InterPro" id="IPR017080">
    <property type="entry name" value="UCP036990_CBS_BON"/>
</dbReference>
<dbReference type="PROSITE" id="PS51371">
    <property type="entry name" value="CBS"/>
    <property type="match status" value="2"/>
</dbReference>
<feature type="domain" description="BON" evidence="3">
    <location>
        <begin position="128"/>
        <end position="196"/>
    </location>
</feature>
<proteinExistence type="predicted"/>
<dbReference type="SMART" id="SM00116">
    <property type="entry name" value="CBS"/>
    <property type="match status" value="2"/>
</dbReference>
<protein>
    <recommendedName>
        <fullName evidence="7">CBS domain-containing protein</fullName>
    </recommendedName>
</protein>
<evidence type="ECO:0000256" key="1">
    <source>
        <dbReference type="ARBA" id="ARBA00023122"/>
    </source>
</evidence>
<dbReference type="Proteomes" id="UP000657574">
    <property type="component" value="Unassembled WGS sequence"/>
</dbReference>
<reference evidence="5" key="1">
    <citation type="journal article" date="2014" name="Int. J. Syst. Evol. Microbiol.">
        <title>Complete genome sequence of Corynebacterium casei LMG S-19264T (=DSM 44701T), isolated from a smear-ripened cheese.</title>
        <authorList>
            <consortium name="US DOE Joint Genome Institute (JGI-PGF)"/>
            <person name="Walter F."/>
            <person name="Albersmeier A."/>
            <person name="Kalinowski J."/>
            <person name="Ruckert C."/>
        </authorList>
    </citation>
    <scope>NUCLEOTIDE SEQUENCE</scope>
    <source>
        <strain evidence="5">JCM 3086</strain>
    </source>
</reference>
<dbReference type="PROSITE" id="PS50914">
    <property type="entry name" value="BON"/>
    <property type="match status" value="1"/>
</dbReference>
<dbReference type="SUPFAM" id="SSF54631">
    <property type="entry name" value="CBS-domain pair"/>
    <property type="match status" value="1"/>
</dbReference>
<evidence type="ECO:0000313" key="5">
    <source>
        <dbReference type="EMBL" id="GGI94517.1"/>
    </source>
</evidence>
<feature type="domain" description="CBS" evidence="4">
    <location>
        <begin position="74"/>
        <end position="131"/>
    </location>
</feature>
<organism evidence="5 6">
    <name type="scientific">Streptomyces brasiliensis</name>
    <dbReference type="NCBI Taxonomy" id="1954"/>
    <lineage>
        <taxon>Bacteria</taxon>
        <taxon>Bacillati</taxon>
        <taxon>Actinomycetota</taxon>
        <taxon>Actinomycetes</taxon>
        <taxon>Kitasatosporales</taxon>
        <taxon>Streptomycetaceae</taxon>
        <taxon>Streptomyces</taxon>
    </lineage>
</organism>
<keyword evidence="1 2" id="KW-0129">CBS domain</keyword>
<dbReference type="AlphaFoldDB" id="A0A917K2L8"/>
<comment type="caution">
    <text evidence="5">The sequence shown here is derived from an EMBL/GenBank/DDBJ whole genome shotgun (WGS) entry which is preliminary data.</text>
</comment>
<dbReference type="CDD" id="cd04586">
    <property type="entry name" value="CBS_pair_BON_assoc"/>
    <property type="match status" value="1"/>
</dbReference>
<dbReference type="InterPro" id="IPR046342">
    <property type="entry name" value="CBS_dom_sf"/>
</dbReference>
<gene>
    <name evidence="5" type="ORF">GCM10010121_001110</name>
</gene>
<evidence type="ECO:0000313" key="6">
    <source>
        <dbReference type="Proteomes" id="UP000657574"/>
    </source>
</evidence>
<sequence length="210" mass="22582">MRHRSVGDLMTPAAVTVRTHTTSEDIARLLDEYDITAVPVVDGDDRPLGVVSGTDLLRRQMYGGGSGGTAADLMTSPAVVAERDWNAVRAARTMERHGIRRLPVVDGAGRLIGVLSRSDLVHLFVRRDHAIQEEIIEDVVVRTLGLPPSALTVEVTEGRVTLSGSIGRRNLVPVLVRLCEDVDGVVDVVDRLEAGQDETAPRAPHTTTAG</sequence>
<dbReference type="PIRSF" id="PIRSF036990">
    <property type="entry name" value="UCP036990_CBS_BON"/>
    <property type="match status" value="1"/>
</dbReference>
<dbReference type="InterPro" id="IPR007055">
    <property type="entry name" value="BON_dom"/>
</dbReference>
<keyword evidence="6" id="KW-1185">Reference proteome</keyword>
<dbReference type="Gene3D" id="3.10.580.10">
    <property type="entry name" value="CBS-domain"/>
    <property type="match status" value="2"/>
</dbReference>
<feature type="domain" description="CBS" evidence="4">
    <location>
        <begin position="10"/>
        <end position="66"/>
    </location>
</feature>
<dbReference type="RefSeq" id="WP_189308942.1">
    <property type="nucleotide sequence ID" value="NZ_BMQA01000001.1"/>
</dbReference>